<dbReference type="GO" id="GO:0016020">
    <property type="term" value="C:membrane"/>
    <property type="evidence" value="ECO:0007669"/>
    <property type="project" value="UniProtKB-SubCell"/>
</dbReference>
<dbReference type="PANTHER" id="PTHR45649">
    <property type="entry name" value="AMINO-ACID PERMEASE BAT1"/>
    <property type="match status" value="1"/>
</dbReference>
<dbReference type="EMBL" id="JAADJZ010000038">
    <property type="protein sequence ID" value="KAF2864925.1"/>
    <property type="molecule type" value="Genomic_DNA"/>
</dbReference>
<keyword evidence="3 7" id="KW-0812">Transmembrane</keyword>
<evidence type="ECO:0000256" key="4">
    <source>
        <dbReference type="ARBA" id="ARBA00022989"/>
    </source>
</evidence>
<feature type="transmembrane region" description="Helical" evidence="7">
    <location>
        <begin position="82"/>
        <end position="107"/>
    </location>
</feature>
<feature type="transmembrane region" description="Helical" evidence="7">
    <location>
        <begin position="333"/>
        <end position="358"/>
    </location>
</feature>
<dbReference type="PIRSF" id="PIRSF006060">
    <property type="entry name" value="AA_transporter"/>
    <property type="match status" value="1"/>
</dbReference>
<dbReference type="Pfam" id="PF13520">
    <property type="entry name" value="AA_permease_2"/>
    <property type="match status" value="1"/>
</dbReference>
<feature type="transmembrane region" description="Helical" evidence="7">
    <location>
        <begin position="242"/>
        <end position="261"/>
    </location>
</feature>
<protein>
    <submittedName>
        <fullName evidence="8">Amino acid/polyamine transporter I</fullName>
    </submittedName>
</protein>
<reference evidence="8 9" key="1">
    <citation type="submission" date="2020-01" db="EMBL/GenBank/DDBJ databases">
        <authorList>
            <consortium name="DOE Joint Genome Institute"/>
            <person name="Haridas S."/>
            <person name="Albert R."/>
            <person name="Binder M."/>
            <person name="Bloem J."/>
            <person name="Labutti K."/>
            <person name="Salamov A."/>
            <person name="Andreopoulos B."/>
            <person name="Baker S.E."/>
            <person name="Barry K."/>
            <person name="Bills G."/>
            <person name="Bluhm B.H."/>
            <person name="Cannon C."/>
            <person name="Castanera R."/>
            <person name="Culley D.E."/>
            <person name="Daum C."/>
            <person name="Ezra D."/>
            <person name="Gonzalez J.B."/>
            <person name="Henrissat B."/>
            <person name="Kuo A."/>
            <person name="Liang C."/>
            <person name="Lipzen A."/>
            <person name="Lutzoni F."/>
            <person name="Magnuson J."/>
            <person name="Mondo S."/>
            <person name="Nolan M."/>
            <person name="Ohm R."/>
            <person name="Pangilinan J."/>
            <person name="Park H.-J.H."/>
            <person name="Ramirez L."/>
            <person name="Alfaro M."/>
            <person name="Sun H."/>
            <person name="Tritt A."/>
            <person name="Yoshinaga Y."/>
            <person name="Zwiers L.-H.L."/>
            <person name="Turgeon B.G."/>
            <person name="Goodwin S.B."/>
            <person name="Spatafora J.W."/>
            <person name="Crous P.W."/>
            <person name="Grigoriev I.V."/>
        </authorList>
    </citation>
    <scope>NUCLEOTIDE SEQUENCE [LARGE SCALE GENOMIC DNA]</scope>
    <source>
        <strain evidence="8 9">CBS 611.86</strain>
    </source>
</reference>
<keyword evidence="2" id="KW-0813">Transport</keyword>
<dbReference type="GO" id="GO:0022857">
    <property type="term" value="F:transmembrane transporter activity"/>
    <property type="evidence" value="ECO:0007669"/>
    <property type="project" value="InterPro"/>
</dbReference>
<accession>A0A7C8MEB8</accession>
<evidence type="ECO:0000256" key="2">
    <source>
        <dbReference type="ARBA" id="ARBA00022448"/>
    </source>
</evidence>
<gene>
    <name evidence="8" type="ORF">BDV95DRAFT_268104</name>
</gene>
<dbReference type="InterPro" id="IPR002293">
    <property type="entry name" value="AA/rel_permease1"/>
</dbReference>
<dbReference type="Gene3D" id="1.20.1740.10">
    <property type="entry name" value="Amino acid/polyamine transporter I"/>
    <property type="match status" value="1"/>
</dbReference>
<dbReference type="AlphaFoldDB" id="A0A7C8MEB8"/>
<feature type="transmembrane region" description="Helical" evidence="7">
    <location>
        <begin position="405"/>
        <end position="430"/>
    </location>
</feature>
<keyword evidence="4 7" id="KW-1133">Transmembrane helix</keyword>
<evidence type="ECO:0000313" key="9">
    <source>
        <dbReference type="Proteomes" id="UP000481861"/>
    </source>
</evidence>
<proteinExistence type="predicted"/>
<comment type="caution">
    <text evidence="8">The sequence shown here is derived from an EMBL/GenBank/DDBJ whole genome shotgun (WGS) entry which is preliminary data.</text>
</comment>
<name>A0A7C8MEB8_9PLEO</name>
<feature type="transmembrane region" description="Helical" evidence="7">
    <location>
        <begin position="451"/>
        <end position="471"/>
    </location>
</feature>
<evidence type="ECO:0000256" key="5">
    <source>
        <dbReference type="ARBA" id="ARBA00023136"/>
    </source>
</evidence>
<evidence type="ECO:0000313" key="8">
    <source>
        <dbReference type="EMBL" id="KAF2864925.1"/>
    </source>
</evidence>
<keyword evidence="5 7" id="KW-0472">Membrane</keyword>
<feature type="transmembrane region" description="Helical" evidence="7">
    <location>
        <begin position="204"/>
        <end position="222"/>
    </location>
</feature>
<feature type="compositionally biased region" description="Basic and acidic residues" evidence="6">
    <location>
        <begin position="17"/>
        <end position="33"/>
    </location>
</feature>
<dbReference type="OrthoDB" id="3257095at2759"/>
<keyword evidence="9" id="KW-1185">Reference proteome</keyword>
<sequence length="521" mass="57107">MDKDIGFATTTVPEYDDGLHEKPASSDEHDSGRPFEVAASKTVFERYINRLVINNFGFTLQSGWEGVGLTFQFAWLNGGPAAIVYGAIIAGIGSTLVATALGEMASMDPTVGAQYRWSARFAGKAPEFWGFMQGWITVIAWICNCAAATSISSNTLSGLIIFNNPSYEPKAWHATLFLIALIIVPVLMNLALRRVINYLETLGGILHVIFFVAVVATLTTLAKRSTPEFVFKTLHTNSGWDNPGVAFSIGMLATAYPISSFDGVLHMIDETKEPRKQVPRAMFFATSSNAIMQFAFCVCLMFCIGDEEAVSNSILPITEVFYSATGSKAASTIMTIMMAGICMISNFNVVASVSRLVWAFARDKGLPFHQYFAYIHPTLQVPLPALMLVGTVCCLLSLINLGSSAAFNALIALPTIALYISYLIPILLLTIRQLAGRHPKYGPWQLGRWSIPIKIAAIIYLTYVIVFVPFPSSRPVTNLTMNYAAPIFLGAIFLALGDWFIRGRRTFEVPTAALEWETEDE</sequence>
<evidence type="ECO:0000256" key="1">
    <source>
        <dbReference type="ARBA" id="ARBA00004141"/>
    </source>
</evidence>
<evidence type="ECO:0000256" key="6">
    <source>
        <dbReference type="SAM" id="MobiDB-lite"/>
    </source>
</evidence>
<evidence type="ECO:0000256" key="3">
    <source>
        <dbReference type="ARBA" id="ARBA00022692"/>
    </source>
</evidence>
<dbReference type="Proteomes" id="UP000481861">
    <property type="component" value="Unassembled WGS sequence"/>
</dbReference>
<evidence type="ECO:0000256" key="7">
    <source>
        <dbReference type="SAM" id="Phobius"/>
    </source>
</evidence>
<organism evidence="8 9">
    <name type="scientific">Massariosphaeria phaeospora</name>
    <dbReference type="NCBI Taxonomy" id="100035"/>
    <lineage>
        <taxon>Eukaryota</taxon>
        <taxon>Fungi</taxon>
        <taxon>Dikarya</taxon>
        <taxon>Ascomycota</taxon>
        <taxon>Pezizomycotina</taxon>
        <taxon>Dothideomycetes</taxon>
        <taxon>Pleosporomycetidae</taxon>
        <taxon>Pleosporales</taxon>
        <taxon>Pleosporales incertae sedis</taxon>
        <taxon>Massariosphaeria</taxon>
    </lineage>
</organism>
<feature type="transmembrane region" description="Helical" evidence="7">
    <location>
        <begin position="483"/>
        <end position="501"/>
    </location>
</feature>
<feature type="transmembrane region" description="Helical" evidence="7">
    <location>
        <begin position="282"/>
        <end position="304"/>
    </location>
</feature>
<dbReference type="PANTHER" id="PTHR45649:SF5">
    <property type="entry name" value="GABA TRANSPORTER (EUROFUNG)-RELATED"/>
    <property type="match status" value="1"/>
</dbReference>
<feature type="transmembrane region" description="Helical" evidence="7">
    <location>
        <begin position="171"/>
        <end position="192"/>
    </location>
</feature>
<feature type="region of interest" description="Disordered" evidence="6">
    <location>
        <begin position="1"/>
        <end position="33"/>
    </location>
</feature>
<feature type="transmembrane region" description="Helical" evidence="7">
    <location>
        <begin position="379"/>
        <end position="399"/>
    </location>
</feature>
<comment type="subcellular location">
    <subcellularLocation>
        <location evidence="1">Membrane</location>
        <topology evidence="1">Multi-pass membrane protein</topology>
    </subcellularLocation>
</comment>
<feature type="transmembrane region" description="Helical" evidence="7">
    <location>
        <begin position="128"/>
        <end position="151"/>
    </location>
</feature>